<reference evidence="3 4" key="1">
    <citation type="submission" date="2011-10" db="EMBL/GenBank/DDBJ databases">
        <authorList>
            <person name="Genoscope - CEA"/>
        </authorList>
    </citation>
    <scope>NUCLEOTIDE SEQUENCE [LARGE SCALE GENOMIC DNA]</scope>
    <source>
        <strain evidence="3 4">RCC 1105</strain>
    </source>
</reference>
<dbReference type="OrthoDB" id="191651at2759"/>
<evidence type="ECO:0000259" key="2">
    <source>
        <dbReference type="Pfam" id="PF17780"/>
    </source>
</evidence>
<evidence type="ECO:0000313" key="4">
    <source>
        <dbReference type="Proteomes" id="UP000198341"/>
    </source>
</evidence>
<keyword evidence="4" id="KW-1185">Reference proteome</keyword>
<dbReference type="Proteomes" id="UP000198341">
    <property type="component" value="Chromosome 3"/>
</dbReference>
<proteinExistence type="predicted"/>
<organism evidence="3 4">
    <name type="scientific">Bathycoccus prasinos</name>
    <dbReference type="NCBI Taxonomy" id="41875"/>
    <lineage>
        <taxon>Eukaryota</taxon>
        <taxon>Viridiplantae</taxon>
        <taxon>Chlorophyta</taxon>
        <taxon>Mamiellophyceae</taxon>
        <taxon>Mamiellales</taxon>
        <taxon>Bathycoccaceae</taxon>
        <taxon>Bathycoccus</taxon>
    </lineage>
</organism>
<dbReference type="KEGG" id="bpg:Bathy03g04440"/>
<protein>
    <recommendedName>
        <fullName evidence="2">OCRE domain-containing protein</fullName>
    </recommendedName>
</protein>
<dbReference type="PANTHER" id="PTHR13173:SF10">
    <property type="entry name" value="WW DOMAIN-BINDING PROTEIN 4"/>
    <property type="match status" value="1"/>
</dbReference>
<gene>
    <name evidence="3" type="ORF">Bathy03g04440</name>
</gene>
<dbReference type="GO" id="GO:0000398">
    <property type="term" value="P:mRNA splicing, via spliceosome"/>
    <property type="evidence" value="ECO:0007669"/>
    <property type="project" value="InterPro"/>
</dbReference>
<dbReference type="PANTHER" id="PTHR13173">
    <property type="entry name" value="WW DOMAIN BINDING PROTEIN 4"/>
    <property type="match status" value="1"/>
</dbReference>
<dbReference type="eggNOG" id="KOG0150">
    <property type="taxonomic scope" value="Eukaryota"/>
</dbReference>
<dbReference type="AlphaFoldDB" id="K8EC81"/>
<feature type="region of interest" description="Disordered" evidence="1">
    <location>
        <begin position="173"/>
        <end position="223"/>
    </location>
</feature>
<dbReference type="GeneID" id="19016981"/>
<feature type="compositionally biased region" description="Low complexity" evidence="1">
    <location>
        <begin position="209"/>
        <end position="223"/>
    </location>
</feature>
<dbReference type="Pfam" id="PF17780">
    <property type="entry name" value="OCRE"/>
    <property type="match status" value="1"/>
</dbReference>
<dbReference type="EMBL" id="FO082276">
    <property type="protein sequence ID" value="CCO15597.1"/>
    <property type="molecule type" value="Genomic_DNA"/>
</dbReference>
<accession>K8EC81</accession>
<dbReference type="InterPro" id="IPR040023">
    <property type="entry name" value="WBP4"/>
</dbReference>
<feature type="compositionally biased region" description="Basic and acidic residues" evidence="1">
    <location>
        <begin position="321"/>
        <end position="332"/>
    </location>
</feature>
<feature type="compositionally biased region" description="Polar residues" evidence="1">
    <location>
        <begin position="189"/>
        <end position="202"/>
    </location>
</feature>
<dbReference type="GO" id="GO:0003723">
    <property type="term" value="F:RNA binding"/>
    <property type="evidence" value="ECO:0007669"/>
    <property type="project" value="TreeGrafter"/>
</dbReference>
<evidence type="ECO:0000313" key="3">
    <source>
        <dbReference type="EMBL" id="CCO15597.1"/>
    </source>
</evidence>
<dbReference type="STRING" id="41875.K8EC81"/>
<dbReference type="GO" id="GO:0071011">
    <property type="term" value="C:precatalytic spliceosome"/>
    <property type="evidence" value="ECO:0007669"/>
    <property type="project" value="TreeGrafter"/>
</dbReference>
<dbReference type="RefSeq" id="XP_007514160.1">
    <property type="nucleotide sequence ID" value="XM_007514098.1"/>
</dbReference>
<sequence length="370" mass="41072">MGAPNQRYSISAQSAANWCALCKCFVQASQKRTHERSQKHKDAMDRKMKDIANKTAKKKSDDDSLKRQIQDIENQAMHAFAEKDIGGANASRPMGNHERARVQGEYQRKALEEEITVELRAKEEMEFRLKQKYGDWVWDERTKYYWHGMSSTYFDPKSRMFFDNITKKWSKNCPENAPSAPTPPEHHLATTQPVGVSPTAASGHTKPINSNDNNNNNSNNNNAYSEAQKAGAAAIAAAGLSQKVAPVGVMSQAAKKLKPTSVEEAFELKRKQNKMHINITTSNFNLGYGSNHPAYEAAKAKTNAGRKRAYEAAGGATFNARSKDAKDTGAEVKKKKKATGVSTEEQKALDAREAARARLEARSKKNFGLM</sequence>
<feature type="region of interest" description="Disordered" evidence="1">
    <location>
        <begin position="319"/>
        <end position="370"/>
    </location>
</feature>
<evidence type="ECO:0000256" key="1">
    <source>
        <dbReference type="SAM" id="MobiDB-lite"/>
    </source>
</evidence>
<feature type="domain" description="OCRE" evidence="2">
    <location>
        <begin position="135"/>
        <end position="170"/>
    </location>
</feature>
<feature type="compositionally biased region" description="Basic and acidic residues" evidence="1">
    <location>
        <begin position="344"/>
        <end position="363"/>
    </location>
</feature>
<name>K8EC81_9CHLO</name>
<dbReference type="InterPro" id="IPR041591">
    <property type="entry name" value="OCRE"/>
</dbReference>